<proteinExistence type="predicted"/>
<evidence type="ECO:0000256" key="1">
    <source>
        <dbReference type="SAM" id="MobiDB-lite"/>
    </source>
</evidence>
<accession>A0AAN8BSZ5</accession>
<dbReference type="Proteomes" id="UP001335648">
    <property type="component" value="Unassembled WGS sequence"/>
</dbReference>
<reference evidence="2 3" key="1">
    <citation type="journal article" date="2023" name="Mol. Biol. Evol.">
        <title>Genomics of Secondarily Temperate Adaptation in the Only Non-Antarctic Icefish.</title>
        <authorList>
            <person name="Rivera-Colon A.G."/>
            <person name="Rayamajhi N."/>
            <person name="Minhas B.F."/>
            <person name="Madrigal G."/>
            <person name="Bilyk K.T."/>
            <person name="Yoon V."/>
            <person name="Hune M."/>
            <person name="Gregory S."/>
            <person name="Cheng C.H.C."/>
            <person name="Catchen J.M."/>
        </authorList>
    </citation>
    <scope>NUCLEOTIDE SEQUENCE [LARGE SCALE GENOMIC DNA]</scope>
    <source>
        <strain evidence="2">JC2023a</strain>
    </source>
</reference>
<comment type="caution">
    <text evidence="2">The sequence shown here is derived from an EMBL/GenBank/DDBJ whole genome shotgun (WGS) entry which is preliminary data.</text>
</comment>
<keyword evidence="3" id="KW-1185">Reference proteome</keyword>
<dbReference type="AlphaFoldDB" id="A0AAN8BSZ5"/>
<feature type="region of interest" description="Disordered" evidence="1">
    <location>
        <begin position="53"/>
        <end position="81"/>
    </location>
</feature>
<name>A0AAN8BSZ5_9TELE</name>
<organism evidence="2 3">
    <name type="scientific">Champsocephalus esox</name>
    <name type="common">pike icefish</name>
    <dbReference type="NCBI Taxonomy" id="159716"/>
    <lineage>
        <taxon>Eukaryota</taxon>
        <taxon>Metazoa</taxon>
        <taxon>Chordata</taxon>
        <taxon>Craniata</taxon>
        <taxon>Vertebrata</taxon>
        <taxon>Euteleostomi</taxon>
        <taxon>Actinopterygii</taxon>
        <taxon>Neopterygii</taxon>
        <taxon>Teleostei</taxon>
        <taxon>Neoteleostei</taxon>
        <taxon>Acanthomorphata</taxon>
        <taxon>Eupercaria</taxon>
        <taxon>Perciformes</taxon>
        <taxon>Notothenioidei</taxon>
        <taxon>Channichthyidae</taxon>
        <taxon>Champsocephalus</taxon>
    </lineage>
</organism>
<evidence type="ECO:0000313" key="2">
    <source>
        <dbReference type="EMBL" id="KAK5890654.1"/>
    </source>
</evidence>
<dbReference type="EMBL" id="JAULUE010002056">
    <property type="protein sequence ID" value="KAK5890654.1"/>
    <property type="molecule type" value="Genomic_DNA"/>
</dbReference>
<sequence length="81" mass="9141">MVPCSPPAGRRVNLWQVSSLVHLRSVSVTLLTVPAGRREDTLHRTAVTRLLMNTEEPRTSRRPQNGWEDCSDHSPAGRRLK</sequence>
<evidence type="ECO:0000313" key="3">
    <source>
        <dbReference type="Proteomes" id="UP001335648"/>
    </source>
</evidence>
<protein>
    <submittedName>
        <fullName evidence="2">Uncharacterized protein</fullName>
    </submittedName>
</protein>
<gene>
    <name evidence="2" type="ORF">CesoFtcFv8_014153</name>
</gene>